<dbReference type="FunFam" id="2.30.30.40:FF:000048">
    <property type="entry name" value="Chemotaxis protein CheA, putative"/>
    <property type="match status" value="1"/>
</dbReference>
<dbReference type="Pfam" id="PF01627">
    <property type="entry name" value="Hpt"/>
    <property type="match status" value="1"/>
</dbReference>
<dbReference type="SMART" id="SM01231">
    <property type="entry name" value="H-kinase_dim"/>
    <property type="match status" value="1"/>
</dbReference>
<evidence type="ECO:0000256" key="11">
    <source>
        <dbReference type="ARBA" id="ARBA00035100"/>
    </source>
</evidence>
<dbReference type="Gene3D" id="2.30.30.40">
    <property type="entry name" value="SH3 Domains"/>
    <property type="match status" value="1"/>
</dbReference>
<comment type="caution">
    <text evidence="12">The sequence shown here is derived from an EMBL/GenBank/DDBJ whole genome shotgun (WGS) entry which is preliminary data.</text>
</comment>
<evidence type="ECO:0000256" key="9">
    <source>
        <dbReference type="ARBA" id="ARBA00022840"/>
    </source>
</evidence>
<dbReference type="PANTHER" id="PTHR43395">
    <property type="entry name" value="SENSOR HISTIDINE KINASE CHEA"/>
    <property type="match status" value="1"/>
</dbReference>
<evidence type="ECO:0000256" key="10">
    <source>
        <dbReference type="ARBA" id="ARBA00023012"/>
    </source>
</evidence>
<dbReference type="InterPro" id="IPR036641">
    <property type="entry name" value="HPT_dom_sf"/>
</dbReference>
<dbReference type="EC" id="2.7.13.3" evidence="2"/>
<accession>A0A241XQ83</accession>
<dbReference type="InterPro" id="IPR002545">
    <property type="entry name" value="CheW-lke_dom"/>
</dbReference>
<name>A0A241XQ83_PSEAI</name>
<evidence type="ECO:0000256" key="7">
    <source>
        <dbReference type="ARBA" id="ARBA00022741"/>
    </source>
</evidence>
<dbReference type="InterPro" id="IPR036097">
    <property type="entry name" value="HisK_dim/P_sf"/>
</dbReference>
<dbReference type="Pfam" id="PF02895">
    <property type="entry name" value="H-kinase_dim"/>
    <property type="match status" value="1"/>
</dbReference>
<dbReference type="SUPFAM" id="SSF47226">
    <property type="entry name" value="Histidine-containing phosphotransfer domain, HPT domain"/>
    <property type="match status" value="1"/>
</dbReference>
<dbReference type="GO" id="GO:0005737">
    <property type="term" value="C:cytoplasm"/>
    <property type="evidence" value="ECO:0007669"/>
    <property type="project" value="InterPro"/>
</dbReference>
<dbReference type="SUPFAM" id="SSF47384">
    <property type="entry name" value="Homodimeric domain of signal transducing histidine kinase"/>
    <property type="match status" value="1"/>
</dbReference>
<evidence type="ECO:0000313" key="13">
    <source>
        <dbReference type="Proteomes" id="UP000194857"/>
    </source>
</evidence>
<dbReference type="PROSITE" id="PS50109">
    <property type="entry name" value="HIS_KIN"/>
    <property type="match status" value="1"/>
</dbReference>
<gene>
    <name evidence="12" type="ORF">CAZ10_16100</name>
</gene>
<sequence length="642" mass="69075">MPQDMSQFLQVFFEETEEHLATLELLLIGLDLDRPDSETLHGIFRAAHSIKGSSGMFGFDDITAVTHELETLLDRIRCGQMHLRPDMISSFLEARDVLQRLLDAHRSGRPDPGVPLLETVERLRGWLRVPEQEAAEEGFGLFDDAPASPARETADDDAFGFFDEGPGAPERAAAPGAFGLFDEAPGAPAASEAFGLFDEAPGSPPAEERAFGLFDGAPGSPAAPSAPAQAVAATARGAVAPVRGDGESGSIRVSVEKIDSLINLVGELVITQAMLGQLGEQLDPSRHERLQHALAQLEHNTRDLQESVMSIRMLPINFIFSRFPRLVRDTATRLGKQVELHLHGEHTELDKSVIEKLSDPLTHIVRNSIDHGIETPAERLAAGKPASGTVKLAASHQGGSVVVEVSDDGRGLSRPRILAKARERNLPVHDGMSDAEVWQLVFMPGFSTAEAVTELSGRGVGMDVVKRNIGAMGGRVDIDSAPGMGTRIGIRLPLTLAILDGLIVAVEAVNYVIPLTYIVESLQARSDDVRGLGGEDNAMIRVRGEYLPLFSLHELLRIGGEAPAPEQGIVVILESEGRSFALQVDELVGQQQVVIKSLEQNFRRVEGIAGATIMGDGSVALILDVDALPRLAAREDTADERH</sequence>
<dbReference type="GO" id="GO:0000155">
    <property type="term" value="F:phosphorelay sensor kinase activity"/>
    <property type="evidence" value="ECO:0007669"/>
    <property type="project" value="InterPro"/>
</dbReference>
<keyword evidence="5" id="KW-0597">Phosphoprotein</keyword>
<dbReference type="Pfam" id="PF01584">
    <property type="entry name" value="CheW"/>
    <property type="match status" value="1"/>
</dbReference>
<dbReference type="InterPro" id="IPR003594">
    <property type="entry name" value="HATPase_dom"/>
</dbReference>
<dbReference type="CDD" id="cd16916">
    <property type="entry name" value="HATPase_CheA-like"/>
    <property type="match status" value="1"/>
</dbReference>
<evidence type="ECO:0000256" key="8">
    <source>
        <dbReference type="ARBA" id="ARBA00022777"/>
    </source>
</evidence>
<dbReference type="FunFam" id="3.30.565.10:FF:000016">
    <property type="entry name" value="Chemotaxis protein CheA, putative"/>
    <property type="match status" value="1"/>
</dbReference>
<dbReference type="Gene3D" id="1.20.120.160">
    <property type="entry name" value="HPT domain"/>
    <property type="match status" value="1"/>
</dbReference>
<evidence type="ECO:0000256" key="5">
    <source>
        <dbReference type="ARBA" id="ARBA00022553"/>
    </source>
</evidence>
<keyword evidence="8" id="KW-0418">Kinase</keyword>
<evidence type="ECO:0000256" key="3">
    <source>
        <dbReference type="ARBA" id="ARBA00021495"/>
    </source>
</evidence>
<dbReference type="InterPro" id="IPR037006">
    <property type="entry name" value="CheA-like_homodim_sf"/>
</dbReference>
<reference evidence="13" key="1">
    <citation type="submission" date="2017-05" db="EMBL/GenBank/DDBJ databases">
        <authorList>
            <person name="Giani T."/>
            <person name="Arena F."/>
            <person name="Pollini S."/>
            <person name="Di Pilato V."/>
            <person name="D'Andrea M.M."/>
            <person name="Henrici De Angelis L."/>
            <person name="Bassetti M."/>
            <person name="Rossolini G.M."/>
        </authorList>
    </citation>
    <scope>NUCLEOTIDE SEQUENCE [LARGE SCALE GENOMIC DNA]</scope>
    <source>
        <strain evidence="13">S567_C10_BS</strain>
    </source>
</reference>
<dbReference type="PANTHER" id="PTHR43395:SF10">
    <property type="entry name" value="CHEMOTAXIS PROTEIN CHEA"/>
    <property type="match status" value="1"/>
</dbReference>
<evidence type="ECO:0000256" key="2">
    <source>
        <dbReference type="ARBA" id="ARBA00012438"/>
    </source>
</evidence>
<keyword evidence="4" id="KW-0145">Chemotaxis</keyword>
<dbReference type="SMART" id="SM00260">
    <property type="entry name" value="CheW"/>
    <property type="match status" value="1"/>
</dbReference>
<dbReference type="PROSITE" id="PS50851">
    <property type="entry name" value="CHEW"/>
    <property type="match status" value="1"/>
</dbReference>
<dbReference type="Pfam" id="PF02518">
    <property type="entry name" value="HATPase_c"/>
    <property type="match status" value="1"/>
</dbReference>
<dbReference type="CDD" id="cd00731">
    <property type="entry name" value="CheA_reg"/>
    <property type="match status" value="1"/>
</dbReference>
<dbReference type="Gene3D" id="3.30.565.10">
    <property type="entry name" value="Histidine kinase-like ATPase, C-terminal domain"/>
    <property type="match status" value="1"/>
</dbReference>
<organism evidence="12 13">
    <name type="scientific">Pseudomonas aeruginosa</name>
    <dbReference type="NCBI Taxonomy" id="287"/>
    <lineage>
        <taxon>Bacteria</taxon>
        <taxon>Pseudomonadati</taxon>
        <taxon>Pseudomonadota</taxon>
        <taxon>Gammaproteobacteria</taxon>
        <taxon>Pseudomonadales</taxon>
        <taxon>Pseudomonadaceae</taxon>
        <taxon>Pseudomonas</taxon>
    </lineage>
</organism>
<dbReference type="InterPro" id="IPR036061">
    <property type="entry name" value="CheW-like_dom_sf"/>
</dbReference>
<evidence type="ECO:0000313" key="12">
    <source>
        <dbReference type="EMBL" id="OTI61393.1"/>
    </source>
</evidence>
<evidence type="ECO:0000256" key="1">
    <source>
        <dbReference type="ARBA" id="ARBA00000085"/>
    </source>
</evidence>
<evidence type="ECO:0000256" key="4">
    <source>
        <dbReference type="ARBA" id="ARBA00022500"/>
    </source>
</evidence>
<dbReference type="RefSeq" id="WP_023464198.1">
    <property type="nucleotide sequence ID" value="NZ_CAADOH010000680.1"/>
</dbReference>
<comment type="catalytic activity">
    <reaction evidence="1">
        <text>ATP + protein L-histidine = ADP + protein N-phospho-L-histidine.</text>
        <dbReference type="EC" id="2.7.13.3"/>
    </reaction>
</comment>
<dbReference type="InterPro" id="IPR004358">
    <property type="entry name" value="Sig_transdc_His_kin-like_C"/>
</dbReference>
<comment type="function">
    <text evidence="11">Involved in the transmission of sensory signals from the chemoreceptors to the flagellar motors. CheA is autophosphorylated; it can transfer its phosphate group to either CheB or CheY.</text>
</comment>
<dbReference type="InterPro" id="IPR051315">
    <property type="entry name" value="Bact_Chemotaxis_CheA"/>
</dbReference>
<dbReference type="Gene3D" id="1.10.287.560">
    <property type="entry name" value="Histidine kinase CheA-like, homodimeric domain"/>
    <property type="match status" value="1"/>
</dbReference>
<dbReference type="SMART" id="SM00387">
    <property type="entry name" value="HATPase_c"/>
    <property type="match status" value="1"/>
</dbReference>
<dbReference type="SUPFAM" id="SSF55874">
    <property type="entry name" value="ATPase domain of HSP90 chaperone/DNA topoisomerase II/histidine kinase"/>
    <property type="match status" value="1"/>
</dbReference>
<protein>
    <recommendedName>
        <fullName evidence="3">Chemotaxis protein CheA</fullName>
        <ecNumber evidence="2">2.7.13.3</ecNumber>
    </recommendedName>
</protein>
<dbReference type="InterPro" id="IPR036890">
    <property type="entry name" value="HATPase_C_sf"/>
</dbReference>
<dbReference type="InterPro" id="IPR008207">
    <property type="entry name" value="Sig_transdc_His_kin_Hpt_dom"/>
</dbReference>
<evidence type="ECO:0000256" key="6">
    <source>
        <dbReference type="ARBA" id="ARBA00022679"/>
    </source>
</evidence>
<dbReference type="PRINTS" id="PR00344">
    <property type="entry name" value="BCTRLSENSOR"/>
</dbReference>
<keyword evidence="10" id="KW-0902">Two-component regulatory system</keyword>
<dbReference type="AlphaFoldDB" id="A0A241XQ83"/>
<dbReference type="GO" id="GO:0005524">
    <property type="term" value="F:ATP binding"/>
    <property type="evidence" value="ECO:0007669"/>
    <property type="project" value="UniProtKB-KW"/>
</dbReference>
<keyword evidence="7" id="KW-0547">Nucleotide-binding</keyword>
<dbReference type="EMBL" id="NFFZ01000007">
    <property type="protein sequence ID" value="OTI61393.1"/>
    <property type="molecule type" value="Genomic_DNA"/>
</dbReference>
<dbReference type="SMART" id="SM00073">
    <property type="entry name" value="HPT"/>
    <property type="match status" value="1"/>
</dbReference>
<dbReference type="GO" id="GO:0006935">
    <property type="term" value="P:chemotaxis"/>
    <property type="evidence" value="ECO:0007669"/>
    <property type="project" value="UniProtKB-KW"/>
</dbReference>
<keyword evidence="9" id="KW-0067">ATP-binding</keyword>
<dbReference type="Proteomes" id="UP000194857">
    <property type="component" value="Unassembled WGS sequence"/>
</dbReference>
<dbReference type="PROSITE" id="PS50894">
    <property type="entry name" value="HPT"/>
    <property type="match status" value="1"/>
</dbReference>
<dbReference type="InterPro" id="IPR004105">
    <property type="entry name" value="CheA-like_dim"/>
</dbReference>
<dbReference type="SUPFAM" id="SSF50341">
    <property type="entry name" value="CheW-like"/>
    <property type="match status" value="1"/>
</dbReference>
<keyword evidence="6" id="KW-0808">Transferase</keyword>
<dbReference type="InterPro" id="IPR005467">
    <property type="entry name" value="His_kinase_dom"/>
</dbReference>
<dbReference type="CDD" id="cd00088">
    <property type="entry name" value="HPT"/>
    <property type="match status" value="1"/>
</dbReference>
<proteinExistence type="predicted"/>